<dbReference type="RefSeq" id="WP_091866180.1">
    <property type="nucleotide sequence ID" value="NZ_FNAO01000002.1"/>
</dbReference>
<evidence type="ECO:0000313" key="2">
    <source>
        <dbReference type="Proteomes" id="UP000199109"/>
    </source>
</evidence>
<dbReference type="EMBL" id="FNAO01000002">
    <property type="protein sequence ID" value="SDD92059.1"/>
    <property type="molecule type" value="Genomic_DNA"/>
</dbReference>
<organism evidence="1 2">
    <name type="scientific">Pricia antarctica</name>
    <dbReference type="NCBI Taxonomy" id="641691"/>
    <lineage>
        <taxon>Bacteria</taxon>
        <taxon>Pseudomonadati</taxon>
        <taxon>Bacteroidota</taxon>
        <taxon>Flavobacteriia</taxon>
        <taxon>Flavobacteriales</taxon>
        <taxon>Flavobacteriaceae</taxon>
        <taxon>Pricia</taxon>
    </lineage>
</organism>
<dbReference type="Proteomes" id="UP000199109">
    <property type="component" value="Unassembled WGS sequence"/>
</dbReference>
<keyword evidence="2" id="KW-1185">Reference proteome</keyword>
<evidence type="ECO:0000313" key="1">
    <source>
        <dbReference type="EMBL" id="SDD92059.1"/>
    </source>
</evidence>
<dbReference type="OrthoDB" id="962256at2"/>
<gene>
    <name evidence="1" type="ORF">SAMN05421636_102321</name>
</gene>
<sequence>MGKRIIWTNHAIAALNESFLDLLEQTQSIETTIKVIEEVHESTSILATDPEIYKVDTLRKGNKGYIRAYEKHSFRISYLIEDEAIYIIRVRYARKEPLEY</sequence>
<dbReference type="AlphaFoldDB" id="A0A1G6YNU5"/>
<protein>
    <submittedName>
        <fullName evidence="1">ParE toxin of type II toxin-antitoxin system, parDE</fullName>
    </submittedName>
</protein>
<reference evidence="1 2" key="1">
    <citation type="submission" date="2016-10" db="EMBL/GenBank/DDBJ databases">
        <authorList>
            <person name="de Groot N.N."/>
        </authorList>
    </citation>
    <scope>NUCLEOTIDE SEQUENCE [LARGE SCALE GENOMIC DNA]</scope>
    <source>
        <strain evidence="1 2">DSM 23421</strain>
    </source>
</reference>
<dbReference type="InterPro" id="IPR035093">
    <property type="entry name" value="RelE/ParE_toxin_dom_sf"/>
</dbReference>
<name>A0A1G6YNU5_9FLAO</name>
<proteinExistence type="predicted"/>
<dbReference type="STRING" id="641691.SAMN05421636_102321"/>
<dbReference type="Gene3D" id="3.30.2310.20">
    <property type="entry name" value="RelE-like"/>
    <property type="match status" value="1"/>
</dbReference>
<accession>A0A1G6YNU5</accession>